<keyword evidence="1" id="KW-0472">Membrane</keyword>
<keyword evidence="3" id="KW-1185">Reference proteome</keyword>
<keyword evidence="1" id="KW-1133">Transmembrane helix</keyword>
<gene>
    <name evidence="2" type="ORF">BSPP4475_15205</name>
</gene>
<sequence>MRDQSPYRIILYIGYFLIGMLGFFVAVGLLNFFLSSYR</sequence>
<feature type="transmembrane region" description="Helical" evidence="1">
    <location>
        <begin position="12"/>
        <end position="34"/>
    </location>
</feature>
<evidence type="ECO:0000313" key="3">
    <source>
        <dbReference type="Proteomes" id="UP001189619"/>
    </source>
</evidence>
<accession>A0AA48RID4</accession>
<protein>
    <submittedName>
        <fullName evidence="2">Uncharacterized protein</fullName>
    </submittedName>
</protein>
<reference evidence="2" key="1">
    <citation type="submission" date="2023-07" db="EMBL/GenBank/DDBJ databases">
        <authorList>
            <person name="Ivanov I."/>
            <person name="Teneva D."/>
            <person name="Stoikov I."/>
        </authorList>
    </citation>
    <scope>NUCLEOTIDE SEQUENCE</scope>
    <source>
        <strain evidence="2">4475</strain>
    </source>
</reference>
<keyword evidence="1" id="KW-0812">Transmembrane</keyword>
<dbReference type="KEGG" id="bayd:BSPP4475_15205"/>
<dbReference type="AlphaFoldDB" id="A0AA48RID4"/>
<dbReference type="Proteomes" id="UP001189619">
    <property type="component" value="Chromosome"/>
</dbReference>
<evidence type="ECO:0000256" key="1">
    <source>
        <dbReference type="SAM" id="Phobius"/>
    </source>
</evidence>
<name>A0AA48RID4_9BACL</name>
<dbReference type="EMBL" id="OY569118">
    <property type="protein sequence ID" value="CAJ1003667.1"/>
    <property type="molecule type" value="Genomic_DNA"/>
</dbReference>
<evidence type="ECO:0000313" key="2">
    <source>
        <dbReference type="EMBL" id="CAJ1003667.1"/>
    </source>
</evidence>
<organism evidence="2 3">
    <name type="scientific">Brevibacillus aydinogluensis</name>
    <dbReference type="NCBI Taxonomy" id="927786"/>
    <lineage>
        <taxon>Bacteria</taxon>
        <taxon>Bacillati</taxon>
        <taxon>Bacillota</taxon>
        <taxon>Bacilli</taxon>
        <taxon>Bacillales</taxon>
        <taxon>Paenibacillaceae</taxon>
        <taxon>Brevibacillus</taxon>
    </lineage>
</organism>
<proteinExistence type="predicted"/>